<organism evidence="2 3">
    <name type="scientific">Gluconacetobacter diazotrophicus</name>
    <name type="common">Acetobacter diazotrophicus</name>
    <dbReference type="NCBI Taxonomy" id="33996"/>
    <lineage>
        <taxon>Bacteria</taxon>
        <taxon>Pseudomonadati</taxon>
        <taxon>Pseudomonadota</taxon>
        <taxon>Alphaproteobacteria</taxon>
        <taxon>Acetobacterales</taxon>
        <taxon>Acetobacteraceae</taxon>
        <taxon>Gluconacetobacter</taxon>
    </lineage>
</organism>
<proteinExistence type="predicted"/>
<feature type="compositionally biased region" description="Basic and acidic residues" evidence="1">
    <location>
        <begin position="73"/>
        <end position="85"/>
    </location>
</feature>
<dbReference type="EMBL" id="JABEQG010000053">
    <property type="protein sequence ID" value="MBB2158030.1"/>
    <property type="molecule type" value="Genomic_DNA"/>
</dbReference>
<gene>
    <name evidence="2" type="ORF">HLH33_17305</name>
</gene>
<evidence type="ECO:0000256" key="1">
    <source>
        <dbReference type="SAM" id="MobiDB-lite"/>
    </source>
</evidence>
<sequence length="93" mass="10036">MASLPMKPLPEDAVDLAARAIAAEVAHHIKTMYPAAAQAVAWGSCKRSLAGVIRNGMRRLGDAAERGEMEAEIRAMRSQRAREDESPAPNLPK</sequence>
<evidence type="ECO:0000313" key="2">
    <source>
        <dbReference type="EMBL" id="MBB2158030.1"/>
    </source>
</evidence>
<name>A0A7W4I869_GLUDI</name>
<comment type="caution">
    <text evidence="2">The sequence shown here is derived from an EMBL/GenBank/DDBJ whole genome shotgun (WGS) entry which is preliminary data.</text>
</comment>
<dbReference type="Proteomes" id="UP000550787">
    <property type="component" value="Unassembled WGS sequence"/>
</dbReference>
<dbReference type="RefSeq" id="WP_183116501.1">
    <property type="nucleotide sequence ID" value="NZ_JABEQG010000053.1"/>
</dbReference>
<dbReference type="AlphaFoldDB" id="A0A7W4I869"/>
<evidence type="ECO:0000313" key="3">
    <source>
        <dbReference type="Proteomes" id="UP000550787"/>
    </source>
</evidence>
<reference evidence="2 3" key="1">
    <citation type="submission" date="2020-04" db="EMBL/GenBank/DDBJ databases">
        <title>Description of novel Gluconacetobacter.</title>
        <authorList>
            <person name="Sombolestani A."/>
        </authorList>
    </citation>
    <scope>NUCLEOTIDE SEQUENCE [LARGE SCALE GENOMIC DNA]</scope>
    <source>
        <strain evidence="2 3">LMG 7603</strain>
    </source>
</reference>
<protein>
    <submittedName>
        <fullName evidence="2">Uncharacterized protein</fullName>
    </submittedName>
</protein>
<accession>A0A7W4I869</accession>
<feature type="region of interest" description="Disordered" evidence="1">
    <location>
        <begin position="73"/>
        <end position="93"/>
    </location>
</feature>